<sequence>MSNLHYRPILPSNESSSKGPEDSVAGRGNQPRARRSRQGTLVVAACGACRQRKSKCDGQRPQCQPCKNKDTECVYDTPPNETRTGALKAKNEELQQEVASMKKVLDMLRSRPTTEAEDLFKRLRAGDNFQSLSVPAAADQPGGSGFSHSADQEETPGEMDLDDDFSSVSMDAELAGAEFTLATDDAKQLPDVRPIPPLRLPDAQECKRAVIAFFKYSGSLFHVFTLQQGIDDYNQVYGEGSEPSRVALCELFSIAAIGSQYLTPDIRPDTCDMFFNLARLYFEDIIYESPLNGMRVSALLGMWHIMSKDPIALNFVETGIRLAEKEYIAGEIRPMELDEVSWVDYKKVFNTLLFLESWISTTMECLEQNRRPDVLFRQTNIARSGDRYQLVQTEIARCAILGAQVLRMLWSFRYNSFSVVDSMIQDLERWYERLPGAIKLSLPTTTTTTTTTNTAANAVGHHPAKALDSTRAITNFLHLIYYGNIILLCRRFLTREPSADSVHDERFRALRSRYSARAVAAALEASQIMRSVREHMGTHERCWLIISQAYTCCTVLLFAVAESLLLDDTSSQTNPAASEYLDAATACFDTLAKCSKGDRVARLLLARMAPLHAFWKKAVNGGGTTTTTSSSSSLSSSTYHSETTSPQANANHFSSRSSSSSSSETKVAVDTAADTPFAALVRLIQLPFVEGGEVAGFEAWGSGVATNNVAQSWRPPRRSGGACRCGFEWKLAAVIPFNWVYDEGALAS</sequence>
<keyword evidence="12" id="KW-1185">Reference proteome</keyword>
<keyword evidence="2" id="KW-0479">Metal-binding</keyword>
<evidence type="ECO:0000256" key="9">
    <source>
        <dbReference type="SAM" id="MobiDB-lite"/>
    </source>
</evidence>
<gene>
    <name evidence="11" type="ORF">IWX90DRAFT_502891</name>
</gene>
<keyword evidence="7" id="KW-0539">Nucleus</keyword>
<dbReference type="CDD" id="cd12148">
    <property type="entry name" value="fungal_TF_MHR"/>
    <property type="match status" value="1"/>
</dbReference>
<keyword evidence="5" id="KW-0238">DNA-binding</keyword>
<evidence type="ECO:0000256" key="6">
    <source>
        <dbReference type="ARBA" id="ARBA00023163"/>
    </source>
</evidence>
<dbReference type="CDD" id="cd00067">
    <property type="entry name" value="GAL4"/>
    <property type="match status" value="1"/>
</dbReference>
<feature type="domain" description="Zn(2)-C6 fungal-type" evidence="10">
    <location>
        <begin position="45"/>
        <end position="75"/>
    </location>
</feature>
<evidence type="ECO:0000256" key="3">
    <source>
        <dbReference type="ARBA" id="ARBA00022833"/>
    </source>
</evidence>
<evidence type="ECO:0000256" key="1">
    <source>
        <dbReference type="ARBA" id="ARBA00004123"/>
    </source>
</evidence>
<name>A0ABR1XSZ7_9PEZI</name>
<dbReference type="Proteomes" id="UP001456524">
    <property type="component" value="Unassembled WGS sequence"/>
</dbReference>
<feature type="region of interest" description="Disordered" evidence="9">
    <location>
        <begin position="622"/>
        <end position="661"/>
    </location>
</feature>
<dbReference type="EMBL" id="JBBWUH010000005">
    <property type="protein sequence ID" value="KAK8166378.1"/>
    <property type="molecule type" value="Genomic_DNA"/>
</dbReference>
<organism evidence="11 12">
    <name type="scientific">Phyllosticta citrichinensis</name>
    <dbReference type="NCBI Taxonomy" id="1130410"/>
    <lineage>
        <taxon>Eukaryota</taxon>
        <taxon>Fungi</taxon>
        <taxon>Dikarya</taxon>
        <taxon>Ascomycota</taxon>
        <taxon>Pezizomycotina</taxon>
        <taxon>Dothideomycetes</taxon>
        <taxon>Dothideomycetes incertae sedis</taxon>
        <taxon>Botryosphaeriales</taxon>
        <taxon>Phyllostictaceae</taxon>
        <taxon>Phyllosticta</taxon>
    </lineage>
</organism>
<keyword evidence="6" id="KW-0804">Transcription</keyword>
<keyword evidence="4" id="KW-0805">Transcription regulation</keyword>
<dbReference type="PANTHER" id="PTHR31313:SF81">
    <property type="entry name" value="TY1 ENHANCER ACTIVATOR"/>
    <property type="match status" value="1"/>
</dbReference>
<dbReference type="SUPFAM" id="SSF57701">
    <property type="entry name" value="Zn2/Cys6 DNA-binding domain"/>
    <property type="match status" value="1"/>
</dbReference>
<protein>
    <recommendedName>
        <fullName evidence="10">Zn(2)-C6 fungal-type domain-containing protein</fullName>
    </recommendedName>
</protein>
<evidence type="ECO:0000256" key="2">
    <source>
        <dbReference type="ARBA" id="ARBA00022723"/>
    </source>
</evidence>
<accession>A0ABR1XSZ7</accession>
<dbReference type="InterPro" id="IPR051615">
    <property type="entry name" value="Transcr_Regulatory_Elem"/>
</dbReference>
<feature type="region of interest" description="Disordered" evidence="9">
    <location>
        <begin position="1"/>
        <end position="38"/>
    </location>
</feature>
<dbReference type="InterPro" id="IPR001138">
    <property type="entry name" value="Zn2Cys6_DnaBD"/>
</dbReference>
<dbReference type="InterPro" id="IPR036864">
    <property type="entry name" value="Zn2-C6_fun-type_DNA-bd_sf"/>
</dbReference>
<evidence type="ECO:0000256" key="4">
    <source>
        <dbReference type="ARBA" id="ARBA00023015"/>
    </source>
</evidence>
<feature type="coiled-coil region" evidence="8">
    <location>
        <begin position="84"/>
        <end position="111"/>
    </location>
</feature>
<evidence type="ECO:0000256" key="8">
    <source>
        <dbReference type="SAM" id="Coils"/>
    </source>
</evidence>
<comment type="subcellular location">
    <subcellularLocation>
        <location evidence="1">Nucleus</location>
    </subcellularLocation>
</comment>
<evidence type="ECO:0000256" key="5">
    <source>
        <dbReference type="ARBA" id="ARBA00023125"/>
    </source>
</evidence>
<dbReference type="Pfam" id="PF00172">
    <property type="entry name" value="Zn_clus"/>
    <property type="match status" value="1"/>
</dbReference>
<dbReference type="PANTHER" id="PTHR31313">
    <property type="entry name" value="TY1 ENHANCER ACTIVATOR"/>
    <property type="match status" value="1"/>
</dbReference>
<keyword evidence="3" id="KW-0862">Zinc</keyword>
<dbReference type="SMART" id="SM00066">
    <property type="entry name" value="GAL4"/>
    <property type="match status" value="1"/>
</dbReference>
<feature type="compositionally biased region" description="Low complexity" evidence="9">
    <location>
        <begin position="625"/>
        <end position="645"/>
    </location>
</feature>
<evidence type="ECO:0000313" key="11">
    <source>
        <dbReference type="EMBL" id="KAK8166378.1"/>
    </source>
</evidence>
<dbReference type="Gene3D" id="4.10.240.10">
    <property type="entry name" value="Zn(2)-C6 fungal-type DNA-binding domain"/>
    <property type="match status" value="1"/>
</dbReference>
<keyword evidence="8" id="KW-0175">Coiled coil</keyword>
<evidence type="ECO:0000313" key="12">
    <source>
        <dbReference type="Proteomes" id="UP001456524"/>
    </source>
</evidence>
<dbReference type="PROSITE" id="PS50048">
    <property type="entry name" value="ZN2_CY6_FUNGAL_2"/>
    <property type="match status" value="1"/>
</dbReference>
<feature type="region of interest" description="Disordered" evidence="9">
    <location>
        <begin position="133"/>
        <end position="159"/>
    </location>
</feature>
<reference evidence="11 12" key="1">
    <citation type="journal article" date="2022" name="G3 (Bethesda)">
        <title>Enemy or ally: a genomic approach to elucidate the lifestyle of Phyllosticta citrichinaensis.</title>
        <authorList>
            <person name="Buijs V.A."/>
            <person name="Groenewald J.Z."/>
            <person name="Haridas S."/>
            <person name="LaButti K.M."/>
            <person name="Lipzen A."/>
            <person name="Martin F.M."/>
            <person name="Barry K."/>
            <person name="Grigoriev I.V."/>
            <person name="Crous P.W."/>
            <person name="Seidl M.F."/>
        </authorList>
    </citation>
    <scope>NUCLEOTIDE SEQUENCE [LARGE SCALE GENOMIC DNA]</scope>
    <source>
        <strain evidence="11 12">CBS 129764</strain>
    </source>
</reference>
<evidence type="ECO:0000256" key="7">
    <source>
        <dbReference type="ARBA" id="ARBA00023242"/>
    </source>
</evidence>
<comment type="caution">
    <text evidence="11">The sequence shown here is derived from an EMBL/GenBank/DDBJ whole genome shotgun (WGS) entry which is preliminary data.</text>
</comment>
<dbReference type="PROSITE" id="PS00463">
    <property type="entry name" value="ZN2_CY6_FUNGAL_1"/>
    <property type="match status" value="1"/>
</dbReference>
<evidence type="ECO:0000259" key="10">
    <source>
        <dbReference type="PROSITE" id="PS50048"/>
    </source>
</evidence>
<proteinExistence type="predicted"/>